<feature type="transmembrane region" description="Helical" evidence="9">
    <location>
        <begin position="177"/>
        <end position="197"/>
    </location>
</feature>
<keyword evidence="8 9" id="KW-0472">Membrane</keyword>
<keyword evidence="6 12" id="KW-0067">ATP-binding</keyword>
<dbReference type="PANTHER" id="PTHR24221:SF654">
    <property type="entry name" value="ATP-BINDING CASSETTE SUB-FAMILY B MEMBER 6"/>
    <property type="match status" value="1"/>
</dbReference>
<evidence type="ECO:0000259" key="11">
    <source>
        <dbReference type="PROSITE" id="PS50929"/>
    </source>
</evidence>
<evidence type="ECO:0000256" key="8">
    <source>
        <dbReference type="ARBA" id="ARBA00023136"/>
    </source>
</evidence>
<keyword evidence="4 9" id="KW-0812">Transmembrane</keyword>
<feature type="transmembrane region" description="Helical" evidence="9">
    <location>
        <begin position="74"/>
        <end position="96"/>
    </location>
</feature>
<dbReference type="FunFam" id="3.40.50.300:FF:000221">
    <property type="entry name" value="Multidrug ABC transporter ATP-binding protein"/>
    <property type="match status" value="1"/>
</dbReference>
<dbReference type="PROSITE" id="PS00211">
    <property type="entry name" value="ABC_TRANSPORTER_1"/>
    <property type="match status" value="1"/>
</dbReference>
<dbReference type="GO" id="GO:0005886">
    <property type="term" value="C:plasma membrane"/>
    <property type="evidence" value="ECO:0007669"/>
    <property type="project" value="UniProtKB-SubCell"/>
</dbReference>
<dbReference type="PROSITE" id="PS50929">
    <property type="entry name" value="ABC_TM1F"/>
    <property type="match status" value="1"/>
</dbReference>
<keyword evidence="12" id="KW-0378">Hydrolase</keyword>
<feature type="domain" description="ABC transporter" evidence="10">
    <location>
        <begin position="355"/>
        <end position="589"/>
    </location>
</feature>
<evidence type="ECO:0000259" key="10">
    <source>
        <dbReference type="PROSITE" id="PS50893"/>
    </source>
</evidence>
<dbReference type="Pfam" id="PF00005">
    <property type="entry name" value="ABC_tran"/>
    <property type="match status" value="1"/>
</dbReference>
<dbReference type="Gene3D" id="3.40.50.300">
    <property type="entry name" value="P-loop containing nucleotide triphosphate hydrolases"/>
    <property type="match status" value="1"/>
</dbReference>
<reference evidence="12 13" key="1">
    <citation type="submission" date="2019-09" db="EMBL/GenBank/DDBJ databases">
        <authorList>
            <person name="Cremers G."/>
        </authorList>
    </citation>
    <scope>NUCLEOTIDE SEQUENCE [LARGE SCALE GENOMIC DNA]</scope>
    <source>
        <strain evidence="12">4A</strain>
    </source>
</reference>
<name>A0A5E6MF53_9BACT</name>
<dbReference type="InterPro" id="IPR039421">
    <property type="entry name" value="Type_1_exporter"/>
</dbReference>
<keyword evidence="3" id="KW-1003">Cell membrane</keyword>
<dbReference type="EMBL" id="CABFVA020000009">
    <property type="protein sequence ID" value="VVM04697.1"/>
    <property type="molecule type" value="Genomic_DNA"/>
</dbReference>
<evidence type="ECO:0000256" key="2">
    <source>
        <dbReference type="ARBA" id="ARBA00022448"/>
    </source>
</evidence>
<feature type="transmembrane region" description="Helical" evidence="9">
    <location>
        <begin position="153"/>
        <end position="171"/>
    </location>
</feature>
<evidence type="ECO:0000256" key="6">
    <source>
        <dbReference type="ARBA" id="ARBA00022840"/>
    </source>
</evidence>
<dbReference type="InterPro" id="IPR036640">
    <property type="entry name" value="ABC1_TM_sf"/>
</dbReference>
<evidence type="ECO:0000256" key="7">
    <source>
        <dbReference type="ARBA" id="ARBA00022989"/>
    </source>
</evidence>
<dbReference type="Gene3D" id="1.20.1560.10">
    <property type="entry name" value="ABC transporter type 1, transmembrane domain"/>
    <property type="match status" value="1"/>
</dbReference>
<protein>
    <submittedName>
        <fullName evidence="12">Multidrug export ATP-binding/permease protein</fullName>
        <ecNumber evidence="12">3.6.3.-</ecNumber>
    </submittedName>
</protein>
<sequence length="603" mass="66021">MGGGGKSRWALYRETLPYFSGLFGSILFATLLLLLTVAASLLRPWPVQWLIDHVLLSPHSKALFLGRPLSPPEAAFGAASALVGFSLLHGGLNLWATSLLYQCGLRALVLLRTDLFECLQGLPLSYHRSRVGADLAYRVTYDAQAVQTLFQKGLGTVLGSSATLIAAAIVLFRMNPLLAACALGILPFLWFVISHFADRIRRESGEVQEKESTVLAHVSEGLTNIQLLQAYGREDNALASFRLHAEQSRQTNLAFLRTNSVSVMAATVITALGTALVLFVGAQQVTLGRLTVGELWIFLSYLALLYQPLEQLSYTAWALEDAAARLGRVFDVLRTENSIPDPPHAPVLPRVRGEIRFERVSFAYEGHPSILHQISFSIAPGQRIAIVGPTGSGKSTLLSLLPRFFEPSEGTIRIDGTDIRTVTKRSLRENMAIVLQDTLLFQGTILENIALGKASASFAEIEQAAHAARADEFIDRLHQKYQTPVGERGLTLSGGQRQRIGIARAFLRQAPILLLDEPTGSLDPAFEGEILQSLLLLSFRQTTLLVTHRLHLASEMDWVFVLNEGHISESGRHSDLLAQGGLYRRLWEAQNADGIPAVTTDPG</sequence>
<dbReference type="InterPro" id="IPR027417">
    <property type="entry name" value="P-loop_NTPase"/>
</dbReference>
<evidence type="ECO:0000313" key="13">
    <source>
        <dbReference type="Proteomes" id="UP000334923"/>
    </source>
</evidence>
<dbReference type="PROSITE" id="PS50893">
    <property type="entry name" value="ABC_TRANSPORTER_2"/>
    <property type="match status" value="1"/>
</dbReference>
<dbReference type="GO" id="GO:0005524">
    <property type="term" value="F:ATP binding"/>
    <property type="evidence" value="ECO:0007669"/>
    <property type="project" value="UniProtKB-KW"/>
</dbReference>
<dbReference type="SMART" id="SM00382">
    <property type="entry name" value="AAA"/>
    <property type="match status" value="1"/>
</dbReference>
<dbReference type="PANTHER" id="PTHR24221">
    <property type="entry name" value="ATP-BINDING CASSETTE SUB-FAMILY B"/>
    <property type="match status" value="1"/>
</dbReference>
<feature type="transmembrane region" description="Helical" evidence="9">
    <location>
        <begin position="21"/>
        <end position="42"/>
    </location>
</feature>
<comment type="subcellular location">
    <subcellularLocation>
        <location evidence="1">Cell membrane</location>
        <topology evidence="1">Multi-pass membrane protein</topology>
    </subcellularLocation>
</comment>
<keyword evidence="5" id="KW-0547">Nucleotide-binding</keyword>
<evidence type="ECO:0000256" key="4">
    <source>
        <dbReference type="ARBA" id="ARBA00022692"/>
    </source>
</evidence>
<evidence type="ECO:0000256" key="3">
    <source>
        <dbReference type="ARBA" id="ARBA00022475"/>
    </source>
</evidence>
<evidence type="ECO:0000256" key="5">
    <source>
        <dbReference type="ARBA" id="ARBA00022741"/>
    </source>
</evidence>
<gene>
    <name evidence="12" type="ORF">MAMT_00243</name>
</gene>
<dbReference type="Pfam" id="PF00664">
    <property type="entry name" value="ABC_membrane"/>
    <property type="match status" value="1"/>
</dbReference>
<feature type="domain" description="ABC transmembrane type-1" evidence="11">
    <location>
        <begin position="27"/>
        <end position="313"/>
    </location>
</feature>
<dbReference type="SUPFAM" id="SSF90123">
    <property type="entry name" value="ABC transporter transmembrane region"/>
    <property type="match status" value="1"/>
</dbReference>
<dbReference type="AlphaFoldDB" id="A0A5E6MF53"/>
<dbReference type="InterPro" id="IPR011527">
    <property type="entry name" value="ABC1_TM_dom"/>
</dbReference>
<organism evidence="12 13">
    <name type="scientific">Methylacidimicrobium tartarophylax</name>
    <dbReference type="NCBI Taxonomy" id="1041768"/>
    <lineage>
        <taxon>Bacteria</taxon>
        <taxon>Pseudomonadati</taxon>
        <taxon>Verrucomicrobiota</taxon>
        <taxon>Methylacidimicrobium</taxon>
    </lineage>
</organism>
<dbReference type="Proteomes" id="UP000334923">
    <property type="component" value="Unassembled WGS sequence"/>
</dbReference>
<keyword evidence="2" id="KW-0813">Transport</keyword>
<evidence type="ECO:0000313" key="12">
    <source>
        <dbReference type="EMBL" id="VVM04697.1"/>
    </source>
</evidence>
<dbReference type="GO" id="GO:0016887">
    <property type="term" value="F:ATP hydrolysis activity"/>
    <property type="evidence" value="ECO:0007669"/>
    <property type="project" value="InterPro"/>
</dbReference>
<proteinExistence type="predicted"/>
<keyword evidence="7 9" id="KW-1133">Transmembrane helix</keyword>
<evidence type="ECO:0000256" key="9">
    <source>
        <dbReference type="SAM" id="Phobius"/>
    </source>
</evidence>
<dbReference type="InterPro" id="IPR003439">
    <property type="entry name" value="ABC_transporter-like_ATP-bd"/>
</dbReference>
<dbReference type="SUPFAM" id="SSF52540">
    <property type="entry name" value="P-loop containing nucleoside triphosphate hydrolases"/>
    <property type="match status" value="1"/>
</dbReference>
<dbReference type="InterPro" id="IPR017871">
    <property type="entry name" value="ABC_transporter-like_CS"/>
</dbReference>
<dbReference type="InterPro" id="IPR003593">
    <property type="entry name" value="AAA+_ATPase"/>
</dbReference>
<accession>A0A5E6MF53</accession>
<dbReference type="GO" id="GO:0140359">
    <property type="term" value="F:ABC-type transporter activity"/>
    <property type="evidence" value="ECO:0007669"/>
    <property type="project" value="InterPro"/>
</dbReference>
<feature type="transmembrane region" description="Helical" evidence="9">
    <location>
        <begin position="261"/>
        <end position="281"/>
    </location>
</feature>
<dbReference type="EC" id="3.6.3.-" evidence="12"/>
<keyword evidence="13" id="KW-1185">Reference proteome</keyword>
<evidence type="ECO:0000256" key="1">
    <source>
        <dbReference type="ARBA" id="ARBA00004651"/>
    </source>
</evidence>